<evidence type="ECO:0000256" key="1">
    <source>
        <dbReference type="SAM" id="MobiDB-lite"/>
    </source>
</evidence>
<gene>
    <name evidence="2" type="ORF">RFI_15997</name>
</gene>
<proteinExistence type="predicted"/>
<feature type="compositionally biased region" description="Low complexity" evidence="1">
    <location>
        <begin position="254"/>
        <end position="279"/>
    </location>
</feature>
<dbReference type="AlphaFoldDB" id="X6N5J5"/>
<organism evidence="2 3">
    <name type="scientific">Reticulomyxa filosa</name>
    <dbReference type="NCBI Taxonomy" id="46433"/>
    <lineage>
        <taxon>Eukaryota</taxon>
        <taxon>Sar</taxon>
        <taxon>Rhizaria</taxon>
        <taxon>Retaria</taxon>
        <taxon>Foraminifera</taxon>
        <taxon>Monothalamids</taxon>
        <taxon>Reticulomyxidae</taxon>
        <taxon>Reticulomyxa</taxon>
    </lineage>
</organism>
<evidence type="ECO:0000313" key="2">
    <source>
        <dbReference type="EMBL" id="ETO21208.1"/>
    </source>
</evidence>
<dbReference type="EMBL" id="ASPP01011854">
    <property type="protein sequence ID" value="ETO21208.1"/>
    <property type="molecule type" value="Genomic_DNA"/>
</dbReference>
<sequence length="465" mass="53021">MITTIDQLRRARIRLYVAFKDLYDYQYKEEEHLESAKRSNLIDEKMASIDFANLNLGSMNKNDQTMLTDLLGLNFVDSSAGSTVFSEVSQFDAKNPNAYRIKMVGGEVKMIPPFDHLHRQFRPPATSLSERKDDDEPLFRVNTPTVVNNGKAKCWDNIPQKRQETDDLSTFFEPVPTTNPPKTKTPNAVDNKKNNETTFTLDFLETSSSNTNKAAPVNNQDTLIDFFSPTTSPPKQSNDKPKANPPAWEDDFFGQSTANTNNKNNNQKNNNSGASSKATPADKDWVQFDSNPFSLFFIFLKLTHYKLNSSLTDGKLIENRKKVNSLTYCLMAPTQKIQIKLVPIPLTKELPVMQPTKKDIAYTFVNKIIVASTVFCSFFCFVSSYPPPLFCLCLAQVDMPKICDGCRPQKIICELPNLISMKGKILTLFFSTKYYLCNIQQFPKWLSLCYEFLNFFSKTYYQIDN</sequence>
<feature type="region of interest" description="Disordered" evidence="1">
    <location>
        <begin position="223"/>
        <end position="279"/>
    </location>
</feature>
<comment type="caution">
    <text evidence="2">The sequence shown here is derived from an EMBL/GenBank/DDBJ whole genome shotgun (WGS) entry which is preliminary data.</text>
</comment>
<dbReference type="Proteomes" id="UP000023152">
    <property type="component" value="Unassembled WGS sequence"/>
</dbReference>
<feature type="region of interest" description="Disordered" evidence="1">
    <location>
        <begin position="171"/>
        <end position="195"/>
    </location>
</feature>
<reference evidence="2 3" key="1">
    <citation type="journal article" date="2013" name="Curr. Biol.">
        <title>The Genome of the Foraminiferan Reticulomyxa filosa.</title>
        <authorList>
            <person name="Glockner G."/>
            <person name="Hulsmann N."/>
            <person name="Schleicher M."/>
            <person name="Noegel A.A."/>
            <person name="Eichinger L."/>
            <person name="Gallinger C."/>
            <person name="Pawlowski J."/>
            <person name="Sierra R."/>
            <person name="Euteneuer U."/>
            <person name="Pillet L."/>
            <person name="Moustafa A."/>
            <person name="Platzer M."/>
            <person name="Groth M."/>
            <person name="Szafranski K."/>
            <person name="Schliwa M."/>
        </authorList>
    </citation>
    <scope>NUCLEOTIDE SEQUENCE [LARGE SCALE GENOMIC DNA]</scope>
</reference>
<evidence type="ECO:0000313" key="3">
    <source>
        <dbReference type="Proteomes" id="UP000023152"/>
    </source>
</evidence>
<name>X6N5J5_RETFI</name>
<accession>X6N5J5</accession>
<keyword evidence="3" id="KW-1185">Reference proteome</keyword>
<feature type="compositionally biased region" description="Polar residues" evidence="1">
    <location>
        <begin position="223"/>
        <end position="236"/>
    </location>
</feature>
<protein>
    <submittedName>
        <fullName evidence="2">Uncharacterized protein</fullName>
    </submittedName>
</protein>